<dbReference type="AlphaFoldDB" id="A0A5N7MUW4"/>
<gene>
    <name evidence="2" type="ORF">FS320_35785</name>
</gene>
<feature type="domain" description="Carrier" evidence="1">
    <location>
        <begin position="1"/>
        <end position="76"/>
    </location>
</feature>
<dbReference type="Proteomes" id="UP000403266">
    <property type="component" value="Unassembled WGS sequence"/>
</dbReference>
<protein>
    <submittedName>
        <fullName evidence="2">Acyl carrier protein</fullName>
    </submittedName>
</protein>
<dbReference type="RefSeq" id="WP_152717111.1">
    <property type="nucleotide sequence ID" value="NZ_VOSJ01000282.1"/>
</dbReference>
<dbReference type="PROSITE" id="PS50075">
    <property type="entry name" value="CARRIER"/>
    <property type="match status" value="1"/>
</dbReference>
<dbReference type="InterPro" id="IPR009081">
    <property type="entry name" value="PP-bd_ACP"/>
</dbReference>
<reference evidence="2 3" key="1">
    <citation type="journal article" date="2019" name="Syst. Appl. Microbiol.">
        <title>Microvirga tunisiensis sp. nov., a root nodule symbiotic bacterium isolated from Lupinus micranthus and L. luteus grown in Northern Tunisia.</title>
        <authorList>
            <person name="Msaddak A."/>
            <person name="Rejili M."/>
            <person name="Duran D."/>
            <person name="Mars M."/>
            <person name="Palacios J.M."/>
            <person name="Ruiz-Argueso T."/>
            <person name="Rey L."/>
            <person name="Imperial J."/>
        </authorList>
    </citation>
    <scope>NUCLEOTIDE SEQUENCE [LARGE SCALE GENOMIC DNA]</scope>
    <source>
        <strain evidence="2 3">Lmie10</strain>
    </source>
</reference>
<sequence length="82" mass="9364">MSLHESLEKIFRDVFNDESLTLEDEMSADDREDWDSVAHLNLIFAIEEAFDVSFSGSEINKLRNVGDLKTLIRTKSPECRGS</sequence>
<keyword evidence="3" id="KW-1185">Reference proteome</keyword>
<dbReference type="EMBL" id="VOSK01000335">
    <property type="protein sequence ID" value="MPR30259.1"/>
    <property type="molecule type" value="Genomic_DNA"/>
</dbReference>
<dbReference type="Gene3D" id="1.10.1200.10">
    <property type="entry name" value="ACP-like"/>
    <property type="match status" value="1"/>
</dbReference>
<dbReference type="InterPro" id="IPR036736">
    <property type="entry name" value="ACP-like_sf"/>
</dbReference>
<dbReference type="SUPFAM" id="SSF47336">
    <property type="entry name" value="ACP-like"/>
    <property type="match status" value="1"/>
</dbReference>
<organism evidence="2 3">
    <name type="scientific">Microvirga tunisiensis</name>
    <dbReference type="NCBI Taxonomy" id="2108360"/>
    <lineage>
        <taxon>Bacteria</taxon>
        <taxon>Pseudomonadati</taxon>
        <taxon>Pseudomonadota</taxon>
        <taxon>Alphaproteobacteria</taxon>
        <taxon>Hyphomicrobiales</taxon>
        <taxon>Methylobacteriaceae</taxon>
        <taxon>Microvirga</taxon>
    </lineage>
</organism>
<evidence type="ECO:0000313" key="2">
    <source>
        <dbReference type="EMBL" id="MPR30259.1"/>
    </source>
</evidence>
<evidence type="ECO:0000259" key="1">
    <source>
        <dbReference type="PROSITE" id="PS50075"/>
    </source>
</evidence>
<proteinExistence type="predicted"/>
<comment type="caution">
    <text evidence="2">The sequence shown here is derived from an EMBL/GenBank/DDBJ whole genome shotgun (WGS) entry which is preliminary data.</text>
</comment>
<name>A0A5N7MUW4_9HYPH</name>
<accession>A0A5N7MUW4</accession>
<evidence type="ECO:0000313" key="3">
    <source>
        <dbReference type="Proteomes" id="UP000403266"/>
    </source>
</evidence>
<dbReference type="OrthoDB" id="9811033at2"/>